<sequence>MNPVKNFFYYRPFADLALCHFLKKRLTLPNILLSELFDNFESQPVTFHQFPRGAWSTPLADVASLLKVIVCSQPKRLMEVGSFRGYTALYLAQHIASDAKIITVDQYPDHGEAYRNTPYSFMIERRVGKTNEEIFQQDLPGSYDFIFLDADHSYASVKHDTELLLPLLSPNGFFLWHDYANWGYFDGKNGVPEYLKELSERLPIAHIIGSDLAIYSPAWAGEQKQLYLKATQPKVNPNQVDVWETTSLRG</sequence>
<comment type="caution">
    <text evidence="1">The sequence shown here is derived from an EMBL/GenBank/DDBJ whole genome shotgun (WGS) entry which is preliminary data.</text>
</comment>
<reference evidence="1 2" key="1">
    <citation type="submission" date="2017-06" db="EMBL/GenBank/DDBJ databases">
        <title>Genome sequencing of cyanobaciteial culture collection at National Institute for Environmental Studies (NIES).</title>
        <authorList>
            <person name="Hirose Y."/>
            <person name="Shimura Y."/>
            <person name="Fujisawa T."/>
            <person name="Nakamura Y."/>
            <person name="Kawachi M."/>
        </authorList>
    </citation>
    <scope>NUCLEOTIDE SEQUENCE [LARGE SCALE GENOMIC DNA]</scope>
    <source>
        <strain evidence="1 2">NIES-4072</strain>
    </source>
</reference>
<keyword evidence="1" id="KW-0808">Transferase</keyword>
<evidence type="ECO:0000313" key="2">
    <source>
        <dbReference type="Proteomes" id="UP000245124"/>
    </source>
</evidence>
<dbReference type="AlphaFoldDB" id="A0A2R5FM22"/>
<dbReference type="SUPFAM" id="SSF53335">
    <property type="entry name" value="S-adenosyl-L-methionine-dependent methyltransferases"/>
    <property type="match status" value="1"/>
</dbReference>
<keyword evidence="1" id="KW-0489">Methyltransferase</keyword>
<accession>A0A2R5FM22</accession>
<gene>
    <name evidence="1" type="ORF">NIES4072_34950</name>
</gene>
<dbReference type="Gene3D" id="3.40.50.150">
    <property type="entry name" value="Vaccinia Virus protein VP39"/>
    <property type="match status" value="1"/>
</dbReference>
<dbReference type="OrthoDB" id="517189at2"/>
<protein>
    <submittedName>
        <fullName evidence="1">Caffeoyl-CoA O-methyltransferase</fullName>
    </submittedName>
</protein>
<name>A0A2R5FM22_NOSCO</name>
<dbReference type="Proteomes" id="UP000245124">
    <property type="component" value="Unassembled WGS sequence"/>
</dbReference>
<evidence type="ECO:0000313" key="1">
    <source>
        <dbReference type="EMBL" id="GBG19826.1"/>
    </source>
</evidence>
<dbReference type="Pfam" id="PF13578">
    <property type="entry name" value="Methyltransf_24"/>
    <property type="match status" value="1"/>
</dbReference>
<organism evidence="1 2">
    <name type="scientific">Nostoc commune NIES-4072</name>
    <dbReference type="NCBI Taxonomy" id="2005467"/>
    <lineage>
        <taxon>Bacteria</taxon>
        <taxon>Bacillati</taxon>
        <taxon>Cyanobacteriota</taxon>
        <taxon>Cyanophyceae</taxon>
        <taxon>Nostocales</taxon>
        <taxon>Nostocaceae</taxon>
        <taxon>Nostoc</taxon>
    </lineage>
</organism>
<dbReference type="GO" id="GO:0032259">
    <property type="term" value="P:methylation"/>
    <property type="evidence" value="ECO:0007669"/>
    <property type="project" value="UniProtKB-KW"/>
</dbReference>
<keyword evidence="2" id="KW-1185">Reference proteome</keyword>
<dbReference type="EMBL" id="BDUD01000001">
    <property type="protein sequence ID" value="GBG19826.1"/>
    <property type="molecule type" value="Genomic_DNA"/>
</dbReference>
<dbReference type="InterPro" id="IPR029063">
    <property type="entry name" value="SAM-dependent_MTases_sf"/>
</dbReference>
<dbReference type="GO" id="GO:0008168">
    <property type="term" value="F:methyltransferase activity"/>
    <property type="evidence" value="ECO:0007669"/>
    <property type="project" value="UniProtKB-KW"/>
</dbReference>
<proteinExistence type="predicted"/>